<name>A0A8X6T173_TRICX</name>
<dbReference type="GO" id="GO:0005737">
    <property type="term" value="C:cytoplasm"/>
    <property type="evidence" value="ECO:0007669"/>
    <property type="project" value="TreeGrafter"/>
</dbReference>
<dbReference type="Gene3D" id="3.80.10.10">
    <property type="entry name" value="Ribonuclease Inhibitor"/>
    <property type="match status" value="1"/>
</dbReference>
<dbReference type="Proteomes" id="UP000887159">
    <property type="component" value="Unassembled WGS sequence"/>
</dbReference>
<dbReference type="EMBL" id="BMAU01021339">
    <property type="protein sequence ID" value="GFY16503.1"/>
    <property type="molecule type" value="Genomic_DNA"/>
</dbReference>
<dbReference type="PANTHER" id="PTHR13382:SF21">
    <property type="entry name" value="OS12G0601000 PROTEIN"/>
    <property type="match status" value="1"/>
</dbReference>
<dbReference type="SUPFAM" id="SSF52047">
    <property type="entry name" value="RNI-like"/>
    <property type="match status" value="2"/>
</dbReference>
<dbReference type="PANTHER" id="PTHR13382">
    <property type="entry name" value="MITOCHONDRIAL ATP SYNTHASE COUPLING FACTOR B"/>
    <property type="match status" value="1"/>
</dbReference>
<accession>A0A8X6T173</accession>
<evidence type="ECO:0000313" key="1">
    <source>
        <dbReference type="EMBL" id="GFY16503.1"/>
    </source>
</evidence>
<keyword evidence="2" id="KW-1185">Reference proteome</keyword>
<comment type="caution">
    <text evidence="1">The sequence shown here is derived from an EMBL/GenBank/DDBJ whole genome shotgun (WGS) entry which is preliminary data.</text>
</comment>
<proteinExistence type="predicted"/>
<dbReference type="InterPro" id="IPR032675">
    <property type="entry name" value="LRR_dom_sf"/>
</dbReference>
<organism evidence="1 2">
    <name type="scientific">Trichonephila clavipes</name>
    <name type="common">Golden silk orbweaver</name>
    <name type="synonym">Nephila clavipes</name>
    <dbReference type="NCBI Taxonomy" id="2585209"/>
    <lineage>
        <taxon>Eukaryota</taxon>
        <taxon>Metazoa</taxon>
        <taxon>Ecdysozoa</taxon>
        <taxon>Arthropoda</taxon>
        <taxon>Chelicerata</taxon>
        <taxon>Arachnida</taxon>
        <taxon>Araneae</taxon>
        <taxon>Araneomorphae</taxon>
        <taxon>Entelegynae</taxon>
        <taxon>Araneoidea</taxon>
        <taxon>Nephilidae</taxon>
        <taxon>Trichonephila</taxon>
    </lineage>
</organism>
<gene>
    <name evidence="1" type="primary">AVEN_88523_1</name>
    <name evidence="1" type="ORF">TNCV_735321</name>
</gene>
<evidence type="ECO:0000313" key="2">
    <source>
        <dbReference type="Proteomes" id="UP000887159"/>
    </source>
</evidence>
<dbReference type="AlphaFoldDB" id="A0A8X6T173"/>
<protein>
    <submittedName>
        <fullName evidence="1">F-box domain-containing protein</fullName>
    </submittedName>
</protein>
<reference evidence="1" key="1">
    <citation type="submission" date="2020-08" db="EMBL/GenBank/DDBJ databases">
        <title>Multicomponent nature underlies the extraordinary mechanical properties of spider dragline silk.</title>
        <authorList>
            <person name="Kono N."/>
            <person name="Nakamura H."/>
            <person name="Mori M."/>
            <person name="Yoshida Y."/>
            <person name="Ohtoshi R."/>
            <person name="Malay A.D."/>
            <person name="Moran D.A.P."/>
            <person name="Tomita M."/>
            <person name="Numata K."/>
            <person name="Arakawa K."/>
        </authorList>
    </citation>
    <scope>NUCLEOTIDE SEQUENCE</scope>
</reference>
<dbReference type="InterPro" id="IPR050648">
    <property type="entry name" value="F-box_LRR-repeat"/>
</dbReference>
<sequence length="535" mass="61330">MECHELLGDIEIKFSKEIEKPVALFCPATRRFKCFSFDEITIDEPVVEFLKQYSKQLTKLTFKNCEVCPEYESEFQDEILPCDNLKSLSITNSKVTSLFPYLPKVTDLTLHLYPGVTDFIIFKLNKTLSNLESLSLNGFVLSNEMAYKSYKICEERMETNPSNQALSFGGLKKCLEKHRKSLKQINFSQLRLSSDYILDIAEIKDLKLKKMAFPCYSFSFIVKRFCVTQSSLTWLDFSNTAYVTNEAILAVCKCLPNLEALIIKDNYEIDCISEILQLQHLTHFHISQCKKISKLKFRDAVSNLKAFQLKYLKLVHIEISDESLRKLLMCNLNIEYLSITHSSISNTTLNMISGNLIHLKTLMLSDCSKISDSGLTGRYEGCSIPDRSVPLSNLKNLRMLVLVQIPSITNMGCVEAIKFPKLGSLILSRCEGFIFKKKIEEVLRRQNPCLHSICISNERDACNRGSLVVEGSQGSRDISVLELLSQFTIPVDTRRSDRRPRDSGRSRKSSKFLMFYKDGQNPRPDRDPRNYCCFF</sequence>